<evidence type="ECO:0000313" key="2">
    <source>
        <dbReference type="EMBL" id="KAE8333778.1"/>
    </source>
</evidence>
<name>A0A5N6XLQ2_9EURO</name>
<organism evidence="2 3">
    <name type="scientific">Aspergillus sergii</name>
    <dbReference type="NCBI Taxonomy" id="1034303"/>
    <lineage>
        <taxon>Eukaryota</taxon>
        <taxon>Fungi</taxon>
        <taxon>Dikarya</taxon>
        <taxon>Ascomycota</taxon>
        <taxon>Pezizomycotina</taxon>
        <taxon>Eurotiomycetes</taxon>
        <taxon>Eurotiomycetidae</taxon>
        <taxon>Eurotiales</taxon>
        <taxon>Aspergillaceae</taxon>
        <taxon>Aspergillus</taxon>
        <taxon>Aspergillus subgen. Circumdati</taxon>
    </lineage>
</organism>
<feature type="transmembrane region" description="Helical" evidence="1">
    <location>
        <begin position="6"/>
        <end position="27"/>
    </location>
</feature>
<evidence type="ECO:0000256" key="1">
    <source>
        <dbReference type="SAM" id="Phobius"/>
    </source>
</evidence>
<protein>
    <submittedName>
        <fullName evidence="2">Uncharacterized protein</fullName>
    </submittedName>
</protein>
<dbReference type="AlphaFoldDB" id="A0A5N6XLQ2"/>
<keyword evidence="1" id="KW-0472">Membrane</keyword>
<gene>
    <name evidence="2" type="ORF">BDV39DRAFT_165205</name>
</gene>
<proteinExistence type="predicted"/>
<keyword evidence="3" id="KW-1185">Reference proteome</keyword>
<sequence>MIHSHHPWLALVLYAWDFIGAVSGFEVGMRWLGRGSRQGIELGLVLWWVLY</sequence>
<evidence type="ECO:0000313" key="3">
    <source>
        <dbReference type="Proteomes" id="UP000325945"/>
    </source>
</evidence>
<accession>A0A5N6XLQ2</accession>
<reference evidence="3" key="1">
    <citation type="submission" date="2019-04" db="EMBL/GenBank/DDBJ databases">
        <title>Friends and foes A comparative genomics studyof 23 Aspergillus species from section Flavi.</title>
        <authorList>
            <consortium name="DOE Joint Genome Institute"/>
            <person name="Kjaerbolling I."/>
            <person name="Vesth T."/>
            <person name="Frisvad J.C."/>
            <person name="Nybo J.L."/>
            <person name="Theobald S."/>
            <person name="Kildgaard S."/>
            <person name="Isbrandt T."/>
            <person name="Kuo A."/>
            <person name="Sato A."/>
            <person name="Lyhne E.K."/>
            <person name="Kogle M.E."/>
            <person name="Wiebenga A."/>
            <person name="Kun R.S."/>
            <person name="Lubbers R.J."/>
            <person name="Makela M.R."/>
            <person name="Barry K."/>
            <person name="Chovatia M."/>
            <person name="Clum A."/>
            <person name="Daum C."/>
            <person name="Haridas S."/>
            <person name="He G."/>
            <person name="LaButti K."/>
            <person name="Lipzen A."/>
            <person name="Mondo S."/>
            <person name="Riley R."/>
            <person name="Salamov A."/>
            <person name="Simmons B.A."/>
            <person name="Magnuson J.K."/>
            <person name="Henrissat B."/>
            <person name="Mortensen U.H."/>
            <person name="Larsen T.O."/>
            <person name="Devries R.P."/>
            <person name="Grigoriev I.V."/>
            <person name="Machida M."/>
            <person name="Baker S.E."/>
            <person name="Andersen M.R."/>
        </authorList>
    </citation>
    <scope>NUCLEOTIDE SEQUENCE [LARGE SCALE GENOMIC DNA]</scope>
    <source>
        <strain evidence="3">CBS 130017</strain>
    </source>
</reference>
<dbReference type="EMBL" id="ML741761">
    <property type="protein sequence ID" value="KAE8333778.1"/>
    <property type="molecule type" value="Genomic_DNA"/>
</dbReference>
<keyword evidence="1" id="KW-1133">Transmembrane helix</keyword>
<dbReference type="Proteomes" id="UP000325945">
    <property type="component" value="Unassembled WGS sequence"/>
</dbReference>
<keyword evidence="1" id="KW-0812">Transmembrane</keyword>